<gene>
    <name evidence="1" type="ORF">RPERSI_LOCUS1216</name>
</gene>
<comment type="caution">
    <text evidence="1">The sequence shown here is derived from an EMBL/GenBank/DDBJ whole genome shotgun (WGS) entry which is preliminary data.</text>
</comment>
<accession>A0ACA9KQ27</accession>
<reference evidence="1" key="1">
    <citation type="submission" date="2021-06" db="EMBL/GenBank/DDBJ databases">
        <authorList>
            <person name="Kallberg Y."/>
            <person name="Tangrot J."/>
            <person name="Rosling A."/>
        </authorList>
    </citation>
    <scope>NUCLEOTIDE SEQUENCE</scope>
    <source>
        <strain evidence="1">MA461A</strain>
    </source>
</reference>
<protein>
    <submittedName>
        <fullName evidence="1">29324_t:CDS:1</fullName>
    </submittedName>
</protein>
<evidence type="ECO:0000313" key="1">
    <source>
        <dbReference type="EMBL" id="CAG8486733.1"/>
    </source>
</evidence>
<organism evidence="1 2">
    <name type="scientific">Racocetra persica</name>
    <dbReference type="NCBI Taxonomy" id="160502"/>
    <lineage>
        <taxon>Eukaryota</taxon>
        <taxon>Fungi</taxon>
        <taxon>Fungi incertae sedis</taxon>
        <taxon>Mucoromycota</taxon>
        <taxon>Glomeromycotina</taxon>
        <taxon>Glomeromycetes</taxon>
        <taxon>Diversisporales</taxon>
        <taxon>Gigasporaceae</taxon>
        <taxon>Racocetra</taxon>
    </lineage>
</organism>
<evidence type="ECO:0000313" key="2">
    <source>
        <dbReference type="Proteomes" id="UP000789920"/>
    </source>
</evidence>
<dbReference type="EMBL" id="CAJVQC010001064">
    <property type="protein sequence ID" value="CAG8486733.1"/>
    <property type="molecule type" value="Genomic_DNA"/>
</dbReference>
<keyword evidence="2" id="KW-1185">Reference proteome</keyword>
<proteinExistence type="predicted"/>
<name>A0ACA9KQ27_9GLOM</name>
<sequence length="46" mass="5209">TDDKIEDTQKEAEQATTFLEAKLTTRDELALDGLSFKDNKKKNNPP</sequence>
<dbReference type="Proteomes" id="UP000789920">
    <property type="component" value="Unassembled WGS sequence"/>
</dbReference>
<feature type="non-terminal residue" evidence="1">
    <location>
        <position position="1"/>
    </location>
</feature>